<comment type="function">
    <text evidence="14">Catalyzes the dephosphorylation of undecaprenyl diphosphate (UPP). Confers resistance to bacitracin.</text>
</comment>
<sequence length="273" mass="29769">MALSYILLLALIQGLTEFLPISSSAHLILPSQVLGWPDQGLAFDVAVHVGTLVAVLLYFRRDFSLLFLGWLRSVISLPGRERRSGGYSRMAWAIVIATIPAVIAGWLLNSFIDIYLRSVLVIAIATIFFGLILWVADLKRTEKFRRVDDIGWRGALIVGMAQAIALIPGTSRSGITITAGLMLGLTRRAAARFSFLMSAPLILAAGLFKTLELIEQGSDAPWGDVALGAGLSCVSAYLCIHLFMELISRIGMTPFVIYRLLLGLLLLGVYFSL</sequence>
<reference evidence="15 16" key="1">
    <citation type="submission" date="2018-07" db="EMBL/GenBank/DDBJ databases">
        <title>Motiliproteus coralliicola sp. nov., a bacterium isolated from Coral.</title>
        <authorList>
            <person name="Wang G."/>
        </authorList>
    </citation>
    <scope>NUCLEOTIDE SEQUENCE [LARGE SCALE GENOMIC DNA]</scope>
    <source>
        <strain evidence="15 16">C34</strain>
    </source>
</reference>
<dbReference type="OrthoDB" id="9808289at2"/>
<keyword evidence="8 14" id="KW-1133">Transmembrane helix</keyword>
<feature type="transmembrane region" description="Helical" evidence="14">
    <location>
        <begin position="114"/>
        <end position="136"/>
    </location>
</feature>
<feature type="transmembrane region" description="Helical" evidence="14">
    <location>
        <begin position="40"/>
        <end position="59"/>
    </location>
</feature>
<dbReference type="GO" id="GO:0050380">
    <property type="term" value="F:undecaprenyl-diphosphatase activity"/>
    <property type="evidence" value="ECO:0007669"/>
    <property type="project" value="UniProtKB-UniRule"/>
</dbReference>
<evidence type="ECO:0000313" key="16">
    <source>
        <dbReference type="Proteomes" id="UP000253769"/>
    </source>
</evidence>
<comment type="miscellaneous">
    <text evidence="14">Bacitracin is thought to be involved in the inhibition of peptidoglycan synthesis by sequestering undecaprenyl diphosphate, thereby reducing the pool of lipid carrier available.</text>
</comment>
<keyword evidence="10 14" id="KW-0046">Antibiotic resistance</keyword>
<keyword evidence="16" id="KW-1185">Reference proteome</keyword>
<organism evidence="15 16">
    <name type="scientific">Motiliproteus coralliicola</name>
    <dbReference type="NCBI Taxonomy" id="2283196"/>
    <lineage>
        <taxon>Bacteria</taxon>
        <taxon>Pseudomonadati</taxon>
        <taxon>Pseudomonadota</taxon>
        <taxon>Gammaproteobacteria</taxon>
        <taxon>Oceanospirillales</taxon>
        <taxon>Oceanospirillaceae</taxon>
        <taxon>Motiliproteus</taxon>
    </lineage>
</organism>
<dbReference type="GO" id="GO:0005886">
    <property type="term" value="C:plasma membrane"/>
    <property type="evidence" value="ECO:0007669"/>
    <property type="project" value="UniProtKB-SubCell"/>
</dbReference>
<comment type="similarity">
    <text evidence="2 14">Belongs to the UppP family.</text>
</comment>
<keyword evidence="14" id="KW-0133">Cell shape</keyword>
<keyword evidence="9 14" id="KW-0472">Membrane</keyword>
<evidence type="ECO:0000256" key="2">
    <source>
        <dbReference type="ARBA" id="ARBA00010621"/>
    </source>
</evidence>
<dbReference type="GO" id="GO:0046677">
    <property type="term" value="P:response to antibiotic"/>
    <property type="evidence" value="ECO:0007669"/>
    <property type="project" value="UniProtKB-UniRule"/>
</dbReference>
<dbReference type="Pfam" id="PF02673">
    <property type="entry name" value="BacA"/>
    <property type="match status" value="1"/>
</dbReference>
<feature type="transmembrane region" description="Helical" evidence="14">
    <location>
        <begin position="90"/>
        <end position="108"/>
    </location>
</feature>
<dbReference type="GO" id="GO:0009252">
    <property type="term" value="P:peptidoglycan biosynthetic process"/>
    <property type="evidence" value="ECO:0007669"/>
    <property type="project" value="UniProtKB-KW"/>
</dbReference>
<evidence type="ECO:0000256" key="13">
    <source>
        <dbReference type="ARBA" id="ARBA00047594"/>
    </source>
</evidence>
<dbReference type="HAMAP" id="MF_01006">
    <property type="entry name" value="Undec_diphosphatase"/>
    <property type="match status" value="1"/>
</dbReference>
<evidence type="ECO:0000256" key="9">
    <source>
        <dbReference type="ARBA" id="ARBA00023136"/>
    </source>
</evidence>
<keyword evidence="7 14" id="KW-0378">Hydrolase</keyword>
<evidence type="ECO:0000256" key="14">
    <source>
        <dbReference type="HAMAP-Rule" id="MF_01006"/>
    </source>
</evidence>
<dbReference type="RefSeq" id="WP_114696267.1">
    <property type="nucleotide sequence ID" value="NZ_QQOH01000003.1"/>
</dbReference>
<evidence type="ECO:0000256" key="5">
    <source>
        <dbReference type="ARBA" id="ARBA00022475"/>
    </source>
</evidence>
<dbReference type="PANTHER" id="PTHR30622">
    <property type="entry name" value="UNDECAPRENYL-DIPHOSPHATASE"/>
    <property type="match status" value="1"/>
</dbReference>
<gene>
    <name evidence="14" type="primary">uppP</name>
    <name evidence="15" type="ORF">DV711_13735</name>
</gene>
<dbReference type="PANTHER" id="PTHR30622:SF4">
    <property type="entry name" value="UNDECAPRENYL-DIPHOSPHATASE"/>
    <property type="match status" value="1"/>
</dbReference>
<dbReference type="EMBL" id="QQOH01000003">
    <property type="protein sequence ID" value="RDE19924.1"/>
    <property type="molecule type" value="Genomic_DNA"/>
</dbReference>
<dbReference type="EC" id="3.6.1.27" evidence="3 14"/>
<dbReference type="Proteomes" id="UP000253769">
    <property type="component" value="Unassembled WGS sequence"/>
</dbReference>
<dbReference type="AlphaFoldDB" id="A0A369WGW0"/>
<keyword evidence="14" id="KW-0961">Cell wall biogenesis/degradation</keyword>
<feature type="transmembrane region" description="Helical" evidence="14">
    <location>
        <begin position="220"/>
        <end position="243"/>
    </location>
</feature>
<comment type="subcellular location">
    <subcellularLocation>
        <location evidence="1 14">Cell membrane</location>
        <topology evidence="1 14">Multi-pass membrane protein</topology>
    </subcellularLocation>
</comment>
<evidence type="ECO:0000256" key="3">
    <source>
        <dbReference type="ARBA" id="ARBA00012374"/>
    </source>
</evidence>
<evidence type="ECO:0000256" key="1">
    <source>
        <dbReference type="ARBA" id="ARBA00004651"/>
    </source>
</evidence>
<proteinExistence type="inferred from homology"/>
<dbReference type="GO" id="GO:0008360">
    <property type="term" value="P:regulation of cell shape"/>
    <property type="evidence" value="ECO:0007669"/>
    <property type="project" value="UniProtKB-KW"/>
</dbReference>
<keyword evidence="14" id="KW-0573">Peptidoglycan synthesis</keyword>
<feature type="transmembrane region" description="Helical" evidence="14">
    <location>
        <begin position="255"/>
        <end position="272"/>
    </location>
</feature>
<feature type="transmembrane region" description="Helical" evidence="14">
    <location>
        <begin position="189"/>
        <end position="208"/>
    </location>
</feature>
<evidence type="ECO:0000256" key="7">
    <source>
        <dbReference type="ARBA" id="ARBA00022801"/>
    </source>
</evidence>
<protein>
    <recommendedName>
        <fullName evidence="4 14">Undecaprenyl-diphosphatase</fullName>
        <ecNumber evidence="3 14">3.6.1.27</ecNumber>
    </recommendedName>
    <alternativeName>
        <fullName evidence="12 14">Bacitracin resistance protein</fullName>
    </alternativeName>
    <alternativeName>
        <fullName evidence="11 14">Undecaprenyl pyrophosphate phosphatase</fullName>
    </alternativeName>
</protein>
<keyword evidence="6 14" id="KW-0812">Transmembrane</keyword>
<evidence type="ECO:0000313" key="15">
    <source>
        <dbReference type="EMBL" id="RDE19924.1"/>
    </source>
</evidence>
<evidence type="ECO:0000256" key="8">
    <source>
        <dbReference type="ARBA" id="ARBA00022989"/>
    </source>
</evidence>
<dbReference type="InterPro" id="IPR003824">
    <property type="entry name" value="UppP"/>
</dbReference>
<evidence type="ECO:0000256" key="11">
    <source>
        <dbReference type="ARBA" id="ARBA00032707"/>
    </source>
</evidence>
<comment type="catalytic activity">
    <reaction evidence="13 14">
        <text>di-trans,octa-cis-undecaprenyl diphosphate + H2O = di-trans,octa-cis-undecaprenyl phosphate + phosphate + H(+)</text>
        <dbReference type="Rhea" id="RHEA:28094"/>
        <dbReference type="ChEBI" id="CHEBI:15377"/>
        <dbReference type="ChEBI" id="CHEBI:15378"/>
        <dbReference type="ChEBI" id="CHEBI:43474"/>
        <dbReference type="ChEBI" id="CHEBI:58405"/>
        <dbReference type="ChEBI" id="CHEBI:60392"/>
        <dbReference type="EC" id="3.6.1.27"/>
    </reaction>
</comment>
<keyword evidence="5 14" id="KW-1003">Cell membrane</keyword>
<comment type="caution">
    <text evidence="15">The sequence shown here is derived from an EMBL/GenBank/DDBJ whole genome shotgun (WGS) entry which is preliminary data.</text>
</comment>
<dbReference type="NCBIfam" id="TIGR00753">
    <property type="entry name" value="undec_PP_bacA"/>
    <property type="match status" value="1"/>
</dbReference>
<dbReference type="GO" id="GO:0071555">
    <property type="term" value="P:cell wall organization"/>
    <property type="evidence" value="ECO:0007669"/>
    <property type="project" value="UniProtKB-KW"/>
</dbReference>
<evidence type="ECO:0000256" key="4">
    <source>
        <dbReference type="ARBA" id="ARBA00021581"/>
    </source>
</evidence>
<dbReference type="NCBIfam" id="NF001393">
    <property type="entry name" value="PRK00281.2-4"/>
    <property type="match status" value="1"/>
</dbReference>
<evidence type="ECO:0000256" key="10">
    <source>
        <dbReference type="ARBA" id="ARBA00023251"/>
    </source>
</evidence>
<evidence type="ECO:0000256" key="6">
    <source>
        <dbReference type="ARBA" id="ARBA00022692"/>
    </source>
</evidence>
<accession>A0A369WGW0</accession>
<name>A0A369WGW0_9GAMM</name>
<evidence type="ECO:0000256" key="12">
    <source>
        <dbReference type="ARBA" id="ARBA00032932"/>
    </source>
</evidence>